<feature type="region of interest" description="Disordered" evidence="2">
    <location>
        <begin position="395"/>
        <end position="421"/>
    </location>
</feature>
<feature type="coiled-coil region" evidence="1">
    <location>
        <begin position="336"/>
        <end position="363"/>
    </location>
</feature>
<accession>L1IFE4</accession>
<evidence type="ECO:0000313" key="5">
    <source>
        <dbReference type="EnsemblProtists" id="EKX34639"/>
    </source>
</evidence>
<feature type="compositionally biased region" description="Low complexity" evidence="2">
    <location>
        <begin position="398"/>
        <end position="414"/>
    </location>
</feature>
<dbReference type="InterPro" id="IPR026797">
    <property type="entry name" value="HAUS_6"/>
</dbReference>
<dbReference type="OrthoDB" id="5575722at2759"/>
<reference evidence="6" key="2">
    <citation type="submission" date="2012-11" db="EMBL/GenBank/DDBJ databases">
        <authorList>
            <person name="Kuo A."/>
            <person name="Curtis B.A."/>
            <person name="Tanifuji G."/>
            <person name="Burki F."/>
            <person name="Gruber A."/>
            <person name="Irimia M."/>
            <person name="Maruyama S."/>
            <person name="Arias M.C."/>
            <person name="Ball S.G."/>
            <person name="Gile G.H."/>
            <person name="Hirakawa Y."/>
            <person name="Hopkins J.F."/>
            <person name="Rensing S.A."/>
            <person name="Schmutz J."/>
            <person name="Symeonidi A."/>
            <person name="Elias M."/>
            <person name="Eveleigh R.J."/>
            <person name="Herman E.K."/>
            <person name="Klute M.J."/>
            <person name="Nakayama T."/>
            <person name="Obornik M."/>
            <person name="Reyes-Prieto A."/>
            <person name="Armbrust E.V."/>
            <person name="Aves S.J."/>
            <person name="Beiko R.G."/>
            <person name="Coutinho P."/>
            <person name="Dacks J.B."/>
            <person name="Durnford D.G."/>
            <person name="Fast N.M."/>
            <person name="Green B.R."/>
            <person name="Grisdale C."/>
            <person name="Hempe F."/>
            <person name="Henrissat B."/>
            <person name="Hoppner M.P."/>
            <person name="Ishida K.-I."/>
            <person name="Kim E."/>
            <person name="Koreny L."/>
            <person name="Kroth P.G."/>
            <person name="Liu Y."/>
            <person name="Malik S.-B."/>
            <person name="Maier U.G."/>
            <person name="McRose D."/>
            <person name="Mock T."/>
            <person name="Neilson J.A."/>
            <person name="Onodera N.T."/>
            <person name="Poole A.M."/>
            <person name="Pritham E.J."/>
            <person name="Richards T.A."/>
            <person name="Rocap G."/>
            <person name="Roy S.W."/>
            <person name="Sarai C."/>
            <person name="Schaack S."/>
            <person name="Shirato S."/>
            <person name="Slamovits C.H."/>
            <person name="Spencer D.F."/>
            <person name="Suzuki S."/>
            <person name="Worden A.Z."/>
            <person name="Zauner S."/>
            <person name="Barry K."/>
            <person name="Bell C."/>
            <person name="Bharti A.K."/>
            <person name="Crow J.A."/>
            <person name="Grimwood J."/>
            <person name="Kramer R."/>
            <person name="Lindquist E."/>
            <person name="Lucas S."/>
            <person name="Salamov A."/>
            <person name="McFadden G.I."/>
            <person name="Lane C.E."/>
            <person name="Keeling P.J."/>
            <person name="Gray M.W."/>
            <person name="Grigoriev I.V."/>
            <person name="Archibald J.M."/>
        </authorList>
    </citation>
    <scope>NUCLEOTIDE SEQUENCE</scope>
    <source>
        <strain evidence="6">CCMP2712</strain>
    </source>
</reference>
<name>L1IFE4_GUITC</name>
<evidence type="ECO:0000313" key="4">
    <source>
        <dbReference type="EMBL" id="EKX34639.1"/>
    </source>
</evidence>
<dbReference type="EMBL" id="JH993105">
    <property type="protein sequence ID" value="EKX34639.1"/>
    <property type="molecule type" value="Genomic_DNA"/>
</dbReference>
<dbReference type="GO" id="GO:1990498">
    <property type="term" value="C:mitotic spindle microtubule"/>
    <property type="evidence" value="ECO:0007669"/>
    <property type="project" value="TreeGrafter"/>
</dbReference>
<evidence type="ECO:0000313" key="6">
    <source>
        <dbReference type="Proteomes" id="UP000011087"/>
    </source>
</evidence>
<sequence>MAWGGTRGGMALLGFEEEEAERKFNISFDDMTFSSPSQAHVKHMEVVMHFLMIKACPGEAQPAFKLLWPIVDKAQGREFRKWVSDKLASMQKERLIPSTPIVRSTIIENPGGTKFIAILNYLTQYVMRKQLKTMGIEVILLQFNKDHAQVCVDVLNLRVEKERARFLQHANRCAAENARLEAFAGKVAETIKTLASDREDVRAKYEKLKAEENLGDIESLRREVEAEASAVRDLWSELEAGDVQAESNRRNVKNMVVKDDDELVVDLHSMSESSGHDMKFLGENPSVESLLQRWAATMSQLHKYLIRVPSPDNGLHNLAALAESSQSLSADCDKRLESVRSLKEQLREQIHLVEKSIGSLQAEIYPTLQFPGFLDSDEDLPDEAEEEDCAVSERIEISQSSSQASSAGATEAQQPAVTADTPVEENPIELSAQTPHEVKKKLSLDGERKEAISVNHHLSPSRTPGSGGNASQRKDILLQAPHSATGKENFSPVAKPSRIPSLLAKHASTGSSSEDSGGGGKTWKPDVDGDSAIERRRAVLRQKLQGTLNDDFLKP</sequence>
<evidence type="ECO:0000256" key="1">
    <source>
        <dbReference type="SAM" id="Coils"/>
    </source>
</evidence>
<dbReference type="InterPro" id="IPR028163">
    <property type="entry name" value="HAUS_6_N"/>
</dbReference>
<keyword evidence="6" id="KW-1185">Reference proteome</keyword>
<feature type="domain" description="HAUS augmin-like complex subunit 6 N-terminal" evidence="3">
    <location>
        <begin position="11"/>
        <end position="236"/>
    </location>
</feature>
<feature type="region of interest" description="Disordered" evidence="2">
    <location>
        <begin position="453"/>
        <end position="530"/>
    </location>
</feature>
<evidence type="ECO:0000256" key="2">
    <source>
        <dbReference type="SAM" id="MobiDB-lite"/>
    </source>
</evidence>
<proteinExistence type="predicted"/>
<keyword evidence="1" id="KW-0175">Coiled coil</keyword>
<dbReference type="GeneID" id="17291357"/>
<reference evidence="5" key="3">
    <citation type="submission" date="2015-06" db="UniProtKB">
        <authorList>
            <consortium name="EnsemblProtists"/>
        </authorList>
    </citation>
    <scope>IDENTIFICATION</scope>
</reference>
<dbReference type="OMA" id="QEFRDCW"/>
<feature type="coiled-coil region" evidence="1">
    <location>
        <begin position="191"/>
        <end position="227"/>
    </location>
</feature>
<dbReference type="RefSeq" id="XP_005821619.1">
    <property type="nucleotide sequence ID" value="XM_005821562.1"/>
</dbReference>
<dbReference type="HOGENOM" id="CLU_491317_0_0_1"/>
<dbReference type="Pfam" id="PF14661">
    <property type="entry name" value="HAUS6_N"/>
    <property type="match status" value="1"/>
</dbReference>
<dbReference type="PaxDb" id="55529-EKX34639"/>
<dbReference type="AlphaFoldDB" id="L1IFE4"/>
<dbReference type="STRING" id="905079.L1IFE4"/>
<dbReference type="PANTHER" id="PTHR16151">
    <property type="entry name" value="HAUS AUGMIN-LIKE COMPLEX SUBUNIT 6"/>
    <property type="match status" value="1"/>
</dbReference>
<dbReference type="PANTHER" id="PTHR16151:SF2">
    <property type="entry name" value="HAUS AUGMIN-LIKE COMPLEX SUBUNIT 6"/>
    <property type="match status" value="1"/>
</dbReference>
<gene>
    <name evidence="4" type="ORF">GUITHDRAFT_119184</name>
</gene>
<dbReference type="KEGG" id="gtt:GUITHDRAFT_119184"/>
<dbReference type="EnsemblProtists" id="EKX34639">
    <property type="protein sequence ID" value="EKX34639"/>
    <property type="gene ID" value="GUITHDRAFT_119184"/>
</dbReference>
<dbReference type="GO" id="GO:0051225">
    <property type="term" value="P:spindle assembly"/>
    <property type="evidence" value="ECO:0007669"/>
    <property type="project" value="InterPro"/>
</dbReference>
<organism evidence="4">
    <name type="scientific">Guillardia theta (strain CCMP2712)</name>
    <name type="common">Cryptophyte</name>
    <dbReference type="NCBI Taxonomy" id="905079"/>
    <lineage>
        <taxon>Eukaryota</taxon>
        <taxon>Cryptophyceae</taxon>
        <taxon>Pyrenomonadales</taxon>
        <taxon>Geminigeraceae</taxon>
        <taxon>Guillardia</taxon>
    </lineage>
</organism>
<reference evidence="4 6" key="1">
    <citation type="journal article" date="2012" name="Nature">
        <title>Algal genomes reveal evolutionary mosaicism and the fate of nucleomorphs.</title>
        <authorList>
            <consortium name="DOE Joint Genome Institute"/>
            <person name="Curtis B.A."/>
            <person name="Tanifuji G."/>
            <person name="Burki F."/>
            <person name="Gruber A."/>
            <person name="Irimia M."/>
            <person name="Maruyama S."/>
            <person name="Arias M.C."/>
            <person name="Ball S.G."/>
            <person name="Gile G.H."/>
            <person name="Hirakawa Y."/>
            <person name="Hopkins J.F."/>
            <person name="Kuo A."/>
            <person name="Rensing S.A."/>
            <person name="Schmutz J."/>
            <person name="Symeonidi A."/>
            <person name="Elias M."/>
            <person name="Eveleigh R.J."/>
            <person name="Herman E.K."/>
            <person name="Klute M.J."/>
            <person name="Nakayama T."/>
            <person name="Obornik M."/>
            <person name="Reyes-Prieto A."/>
            <person name="Armbrust E.V."/>
            <person name="Aves S.J."/>
            <person name="Beiko R.G."/>
            <person name="Coutinho P."/>
            <person name="Dacks J.B."/>
            <person name="Durnford D.G."/>
            <person name="Fast N.M."/>
            <person name="Green B.R."/>
            <person name="Grisdale C.J."/>
            <person name="Hempel F."/>
            <person name="Henrissat B."/>
            <person name="Hoppner M.P."/>
            <person name="Ishida K."/>
            <person name="Kim E."/>
            <person name="Koreny L."/>
            <person name="Kroth P.G."/>
            <person name="Liu Y."/>
            <person name="Malik S.B."/>
            <person name="Maier U.G."/>
            <person name="McRose D."/>
            <person name="Mock T."/>
            <person name="Neilson J.A."/>
            <person name="Onodera N.T."/>
            <person name="Poole A.M."/>
            <person name="Pritham E.J."/>
            <person name="Richards T.A."/>
            <person name="Rocap G."/>
            <person name="Roy S.W."/>
            <person name="Sarai C."/>
            <person name="Schaack S."/>
            <person name="Shirato S."/>
            <person name="Slamovits C.H."/>
            <person name="Spencer D.F."/>
            <person name="Suzuki S."/>
            <person name="Worden A.Z."/>
            <person name="Zauner S."/>
            <person name="Barry K."/>
            <person name="Bell C."/>
            <person name="Bharti A.K."/>
            <person name="Crow J.A."/>
            <person name="Grimwood J."/>
            <person name="Kramer R."/>
            <person name="Lindquist E."/>
            <person name="Lucas S."/>
            <person name="Salamov A."/>
            <person name="McFadden G.I."/>
            <person name="Lane C.E."/>
            <person name="Keeling P.J."/>
            <person name="Gray M.W."/>
            <person name="Grigoriev I.V."/>
            <person name="Archibald J.M."/>
        </authorList>
    </citation>
    <scope>NUCLEOTIDE SEQUENCE</scope>
    <source>
        <strain evidence="4 6">CCMP2712</strain>
    </source>
</reference>
<protein>
    <recommendedName>
        <fullName evidence="3">HAUS augmin-like complex subunit 6 N-terminal domain-containing protein</fullName>
    </recommendedName>
</protein>
<evidence type="ECO:0000259" key="3">
    <source>
        <dbReference type="Pfam" id="PF14661"/>
    </source>
</evidence>
<dbReference type="GO" id="GO:0070652">
    <property type="term" value="C:HAUS complex"/>
    <property type="evidence" value="ECO:0007669"/>
    <property type="project" value="InterPro"/>
</dbReference>
<dbReference type="GO" id="GO:0008017">
    <property type="term" value="F:microtubule binding"/>
    <property type="evidence" value="ECO:0007669"/>
    <property type="project" value="TreeGrafter"/>
</dbReference>
<dbReference type="Proteomes" id="UP000011087">
    <property type="component" value="Unassembled WGS sequence"/>
</dbReference>